<evidence type="ECO:0000256" key="8">
    <source>
        <dbReference type="ARBA" id="ARBA00022989"/>
    </source>
</evidence>
<keyword evidence="2" id="KW-0597">Phosphoprotein</keyword>
<feature type="transmembrane region" description="Helical" evidence="11">
    <location>
        <begin position="97"/>
        <end position="120"/>
    </location>
</feature>
<dbReference type="GO" id="GO:0016020">
    <property type="term" value="C:membrane"/>
    <property type="evidence" value="ECO:0007669"/>
    <property type="project" value="UniProtKB-SubCell"/>
</dbReference>
<evidence type="ECO:0000256" key="3">
    <source>
        <dbReference type="ARBA" id="ARBA00022679"/>
    </source>
</evidence>
<reference evidence="13" key="1">
    <citation type="journal article" date="2014" name="Int. J. Syst. Evol. Microbiol.">
        <title>Complete genome sequence of Corynebacterium casei LMG S-19264T (=DSM 44701T), isolated from a smear-ripened cheese.</title>
        <authorList>
            <consortium name="US DOE Joint Genome Institute (JGI-PGF)"/>
            <person name="Walter F."/>
            <person name="Albersmeier A."/>
            <person name="Kalinowski J."/>
            <person name="Ruckert C."/>
        </authorList>
    </citation>
    <scope>NUCLEOTIDE SEQUENCE</scope>
    <source>
        <strain evidence="13">JCM 19831</strain>
    </source>
</reference>
<keyword evidence="9" id="KW-0902">Two-component regulatory system</keyword>
<keyword evidence="5" id="KW-0547">Nucleotide-binding</keyword>
<name>A0A917X953_9ACTN</name>
<evidence type="ECO:0000256" key="7">
    <source>
        <dbReference type="ARBA" id="ARBA00022840"/>
    </source>
</evidence>
<keyword evidence="8 11" id="KW-1133">Transmembrane helix</keyword>
<dbReference type="RefSeq" id="WP_190258265.1">
    <property type="nucleotide sequence ID" value="NZ_BMPI01000170.1"/>
</dbReference>
<dbReference type="Gene3D" id="1.20.120.620">
    <property type="entry name" value="Backbone structure of the membrane domain of e. Coli histidine kinase receptor kdpd"/>
    <property type="match status" value="1"/>
</dbReference>
<feature type="domain" description="Sensor protein KdpD transmembrane" evidence="12">
    <location>
        <begin position="22"/>
        <end position="113"/>
    </location>
</feature>
<evidence type="ECO:0000256" key="4">
    <source>
        <dbReference type="ARBA" id="ARBA00022692"/>
    </source>
</evidence>
<keyword evidence="3" id="KW-0808">Transferase</keyword>
<gene>
    <name evidence="13" type="ORF">GCM10007977_111140</name>
</gene>
<proteinExistence type="predicted"/>
<comment type="caution">
    <text evidence="13">The sequence shown here is derived from an EMBL/GenBank/DDBJ whole genome shotgun (WGS) entry which is preliminary data.</text>
</comment>
<feature type="transmembrane region" description="Helical" evidence="11">
    <location>
        <begin position="45"/>
        <end position="62"/>
    </location>
</feature>
<dbReference type="GO" id="GO:0005524">
    <property type="term" value="F:ATP binding"/>
    <property type="evidence" value="ECO:0007669"/>
    <property type="project" value="UniProtKB-KW"/>
</dbReference>
<evidence type="ECO:0000256" key="2">
    <source>
        <dbReference type="ARBA" id="ARBA00022553"/>
    </source>
</evidence>
<keyword evidence="10 11" id="KW-0472">Membrane</keyword>
<dbReference type="AlphaFoldDB" id="A0A917X953"/>
<dbReference type="InterPro" id="IPR025201">
    <property type="entry name" value="KdpD_TM"/>
</dbReference>
<evidence type="ECO:0000313" key="14">
    <source>
        <dbReference type="Proteomes" id="UP000642070"/>
    </source>
</evidence>
<evidence type="ECO:0000256" key="1">
    <source>
        <dbReference type="ARBA" id="ARBA00004141"/>
    </source>
</evidence>
<evidence type="ECO:0000256" key="6">
    <source>
        <dbReference type="ARBA" id="ARBA00022777"/>
    </source>
</evidence>
<dbReference type="GO" id="GO:0000160">
    <property type="term" value="P:phosphorelay signal transduction system"/>
    <property type="evidence" value="ECO:0007669"/>
    <property type="project" value="UniProtKB-KW"/>
</dbReference>
<keyword evidence="4 11" id="KW-0812">Transmembrane</keyword>
<dbReference type="Pfam" id="PF13493">
    <property type="entry name" value="DUF4118"/>
    <property type="match status" value="1"/>
</dbReference>
<comment type="subcellular location">
    <subcellularLocation>
        <location evidence="1">Membrane</location>
        <topology evidence="1">Multi-pass membrane protein</topology>
    </subcellularLocation>
</comment>
<keyword evidence="7" id="KW-0067">ATP-binding</keyword>
<evidence type="ECO:0000256" key="5">
    <source>
        <dbReference type="ARBA" id="ARBA00022741"/>
    </source>
</evidence>
<evidence type="ECO:0000313" key="13">
    <source>
        <dbReference type="EMBL" id="GGM90913.1"/>
    </source>
</evidence>
<evidence type="ECO:0000256" key="10">
    <source>
        <dbReference type="ARBA" id="ARBA00023136"/>
    </source>
</evidence>
<dbReference type="InterPro" id="IPR038318">
    <property type="entry name" value="KdpD_sf"/>
</dbReference>
<protein>
    <recommendedName>
        <fullName evidence="12">Sensor protein KdpD transmembrane domain-containing protein</fullName>
    </recommendedName>
</protein>
<evidence type="ECO:0000259" key="12">
    <source>
        <dbReference type="Pfam" id="PF13493"/>
    </source>
</evidence>
<feature type="transmembrane region" description="Helical" evidence="11">
    <location>
        <begin position="18"/>
        <end position="38"/>
    </location>
</feature>
<dbReference type="EMBL" id="BMPI01000170">
    <property type="protein sequence ID" value="GGM90913.1"/>
    <property type="molecule type" value="Genomic_DNA"/>
</dbReference>
<keyword evidence="6" id="KW-0418">Kinase</keyword>
<accession>A0A917X953</accession>
<sequence>MSTNLVPLLLRPKPPPPWLGVVVAVALIAAETLVLFPLRANSPTAATAVVYLCGVLAVSMVWKPWLSVLTAVASALAFNYFHVPPFRAFEFTAGRDLLTVVVFIAAGLATSRLGRVSWIFGEVA</sequence>
<evidence type="ECO:0000256" key="11">
    <source>
        <dbReference type="SAM" id="Phobius"/>
    </source>
</evidence>
<keyword evidence="14" id="KW-1185">Reference proteome</keyword>
<feature type="transmembrane region" description="Helical" evidence="11">
    <location>
        <begin position="68"/>
        <end position="85"/>
    </location>
</feature>
<reference evidence="13" key="2">
    <citation type="submission" date="2020-09" db="EMBL/GenBank/DDBJ databases">
        <authorList>
            <person name="Sun Q."/>
            <person name="Ohkuma M."/>
        </authorList>
    </citation>
    <scope>NUCLEOTIDE SEQUENCE</scope>
    <source>
        <strain evidence="13">JCM 19831</strain>
    </source>
</reference>
<organism evidence="13 14">
    <name type="scientific">Dactylosporangium sucinum</name>
    <dbReference type="NCBI Taxonomy" id="1424081"/>
    <lineage>
        <taxon>Bacteria</taxon>
        <taxon>Bacillati</taxon>
        <taxon>Actinomycetota</taxon>
        <taxon>Actinomycetes</taxon>
        <taxon>Micromonosporales</taxon>
        <taxon>Micromonosporaceae</taxon>
        <taxon>Dactylosporangium</taxon>
    </lineage>
</organism>
<dbReference type="GO" id="GO:0016301">
    <property type="term" value="F:kinase activity"/>
    <property type="evidence" value="ECO:0007669"/>
    <property type="project" value="UniProtKB-KW"/>
</dbReference>
<evidence type="ECO:0000256" key="9">
    <source>
        <dbReference type="ARBA" id="ARBA00023012"/>
    </source>
</evidence>
<dbReference type="Proteomes" id="UP000642070">
    <property type="component" value="Unassembled WGS sequence"/>
</dbReference>